<dbReference type="PANTHER" id="PTHR39401">
    <property type="entry name" value="SNOAL-LIKE DOMAIN-CONTAINING PROTEIN"/>
    <property type="match status" value="1"/>
</dbReference>
<name>A0A084AFS4_STACB</name>
<dbReference type="PANTHER" id="PTHR39401:SF1">
    <property type="entry name" value="SNOAL-LIKE DOMAIN-CONTAINING PROTEIN"/>
    <property type="match status" value="1"/>
</dbReference>
<keyword evidence="2" id="KW-1185">Reference proteome</keyword>
<sequence length="141" mass="16042">MAYQSSYPTEIVVDPEVVRFFETFYKISDTPGALDEYVDLFTEDATLILASKKTAEIIPLRQSMWTTVEARAHSIPKIFPFGGSSHEYMLYGTVALGLKNGDKSEVEWAGRSILEKSATDKWRMKFYQIYLDTGTTTAYKK</sequence>
<dbReference type="OrthoDB" id="3468019at2759"/>
<dbReference type="SUPFAM" id="SSF54427">
    <property type="entry name" value="NTF2-like"/>
    <property type="match status" value="1"/>
</dbReference>
<evidence type="ECO:0000313" key="1">
    <source>
        <dbReference type="EMBL" id="KEY64153.1"/>
    </source>
</evidence>
<dbReference type="EMBL" id="KL648750">
    <property type="protein sequence ID" value="KEY64153.1"/>
    <property type="molecule type" value="Genomic_DNA"/>
</dbReference>
<dbReference type="Proteomes" id="UP000028045">
    <property type="component" value="Unassembled WGS sequence"/>
</dbReference>
<dbReference type="AlphaFoldDB" id="A0A084AFS4"/>
<proteinExistence type="predicted"/>
<dbReference type="HOGENOM" id="CLU_107714_2_0_1"/>
<gene>
    <name evidence="1" type="ORF">S7711_03447</name>
</gene>
<evidence type="ECO:0008006" key="3">
    <source>
        <dbReference type="Google" id="ProtNLM"/>
    </source>
</evidence>
<accession>A0A084AFS4</accession>
<organism evidence="1 2">
    <name type="scientific">Stachybotrys chartarum (strain CBS 109288 / IBT 7711)</name>
    <name type="common">Toxic black mold</name>
    <name type="synonym">Stilbospora chartarum</name>
    <dbReference type="NCBI Taxonomy" id="1280523"/>
    <lineage>
        <taxon>Eukaryota</taxon>
        <taxon>Fungi</taxon>
        <taxon>Dikarya</taxon>
        <taxon>Ascomycota</taxon>
        <taxon>Pezizomycotina</taxon>
        <taxon>Sordariomycetes</taxon>
        <taxon>Hypocreomycetidae</taxon>
        <taxon>Hypocreales</taxon>
        <taxon>Stachybotryaceae</taxon>
        <taxon>Stachybotrys</taxon>
    </lineage>
</organism>
<protein>
    <recommendedName>
        <fullName evidence="3">SnoaL-like domain-containing protein</fullName>
    </recommendedName>
</protein>
<evidence type="ECO:0000313" key="2">
    <source>
        <dbReference type="Proteomes" id="UP000028045"/>
    </source>
</evidence>
<dbReference type="InterPro" id="IPR032710">
    <property type="entry name" value="NTF2-like_dom_sf"/>
</dbReference>
<reference evidence="1 2" key="1">
    <citation type="journal article" date="2014" name="BMC Genomics">
        <title>Comparative genome sequencing reveals chemotype-specific gene clusters in the toxigenic black mold Stachybotrys.</title>
        <authorList>
            <person name="Semeiks J."/>
            <person name="Borek D."/>
            <person name="Otwinowski Z."/>
            <person name="Grishin N.V."/>
        </authorList>
    </citation>
    <scope>NUCLEOTIDE SEQUENCE [LARGE SCALE GENOMIC DNA]</scope>
    <source>
        <strain evidence="2">CBS 109288 / IBT 7711</strain>
    </source>
</reference>